<feature type="region of interest" description="Disordered" evidence="1">
    <location>
        <begin position="80"/>
        <end position="108"/>
    </location>
</feature>
<evidence type="ECO:0000313" key="3">
    <source>
        <dbReference type="EMBL" id="MDT8898778.1"/>
    </source>
</evidence>
<keyword evidence="2" id="KW-1133">Transmembrane helix</keyword>
<evidence type="ECO:0000256" key="1">
    <source>
        <dbReference type="SAM" id="MobiDB-lite"/>
    </source>
</evidence>
<name>A0ABU3NPK7_9CHLR</name>
<proteinExistence type="predicted"/>
<feature type="transmembrane region" description="Helical" evidence="2">
    <location>
        <begin position="12"/>
        <end position="29"/>
    </location>
</feature>
<keyword evidence="2" id="KW-0812">Transmembrane</keyword>
<evidence type="ECO:0000313" key="4">
    <source>
        <dbReference type="Proteomes" id="UP001254165"/>
    </source>
</evidence>
<keyword evidence="4" id="KW-1185">Reference proteome</keyword>
<dbReference type="Proteomes" id="UP001254165">
    <property type="component" value="Unassembled WGS sequence"/>
</dbReference>
<comment type="caution">
    <text evidence="3">The sequence shown here is derived from an EMBL/GenBank/DDBJ whole genome shotgun (WGS) entry which is preliminary data.</text>
</comment>
<keyword evidence="2" id="KW-0472">Membrane</keyword>
<evidence type="ECO:0000256" key="2">
    <source>
        <dbReference type="SAM" id="Phobius"/>
    </source>
</evidence>
<organism evidence="3 4">
    <name type="scientific">Thermanaerothrix solaris</name>
    <dbReference type="NCBI Taxonomy" id="3058434"/>
    <lineage>
        <taxon>Bacteria</taxon>
        <taxon>Bacillati</taxon>
        <taxon>Chloroflexota</taxon>
        <taxon>Anaerolineae</taxon>
        <taxon>Anaerolineales</taxon>
        <taxon>Anaerolineaceae</taxon>
        <taxon>Thermanaerothrix</taxon>
    </lineage>
</organism>
<sequence length="217" mass="23436">MVNGHLSRKGTYIALLLILVGLGIGLGLYSQRQAMAAPGQATSWQQQMLAHYTQTLAVLQDPEQRAFLEQKIAPLQTQEAARALAQSRPAPTKPADPNALRPPEPLAVQSLPREPGIVEGVAAPVSPDDFTTRNAWQGEVDGQWIWVYAGAHTYAPEQGALIVLPEGAVKEEWVEGPIGAGTLRIVTAQDGVLRLEAANGAQLEFDLRTRALRQIEP</sequence>
<gene>
    <name evidence="3" type="ORF">QYE77_10920</name>
</gene>
<dbReference type="EMBL" id="JAUHMF010000002">
    <property type="protein sequence ID" value="MDT8898778.1"/>
    <property type="molecule type" value="Genomic_DNA"/>
</dbReference>
<protein>
    <submittedName>
        <fullName evidence="3">Uncharacterized protein</fullName>
    </submittedName>
</protein>
<dbReference type="RefSeq" id="WP_315625441.1">
    <property type="nucleotide sequence ID" value="NZ_JAUHMF010000002.1"/>
</dbReference>
<accession>A0ABU3NPK7</accession>
<reference evidence="3 4" key="1">
    <citation type="submission" date="2023-07" db="EMBL/GenBank/DDBJ databases">
        <title>Novel species of Thermanaerothrix with wide hydrolytic capabilities.</title>
        <authorList>
            <person name="Zayulina K.S."/>
            <person name="Podosokorskaya O.A."/>
            <person name="Elcheninov A.G."/>
        </authorList>
    </citation>
    <scope>NUCLEOTIDE SEQUENCE [LARGE SCALE GENOMIC DNA]</scope>
    <source>
        <strain evidence="3 4">4228-RoL</strain>
    </source>
</reference>